<keyword evidence="3" id="KW-1185">Reference proteome</keyword>
<accession>A0AA39RHW7</accession>
<reference evidence="2" key="2">
    <citation type="submission" date="2023-06" db="EMBL/GenBank/DDBJ databases">
        <authorList>
            <person name="Swenson N.G."/>
            <person name="Wegrzyn J.L."/>
            <person name="Mcevoy S.L."/>
        </authorList>
    </citation>
    <scope>NUCLEOTIDE SEQUENCE</scope>
    <source>
        <strain evidence="2">NS2018</strain>
        <tissue evidence="2">Leaf</tissue>
    </source>
</reference>
<sequence length="75" mass="8442">MTLNSRKLQFSKIGEEVAELPLVATSKDSQGQGYFQSLLSCIEKLLGFLHVKNLLSFRQPVKLHPFGLINLVLTR</sequence>
<dbReference type="GO" id="GO:0045944">
    <property type="term" value="P:positive regulation of transcription by RNA polymerase II"/>
    <property type="evidence" value="ECO:0007669"/>
    <property type="project" value="TreeGrafter"/>
</dbReference>
<dbReference type="PANTHER" id="PTHR47025">
    <property type="entry name" value="AUTOIMMUNE REGULATOR"/>
    <property type="match status" value="1"/>
</dbReference>
<evidence type="ECO:0000259" key="1">
    <source>
        <dbReference type="Pfam" id="PF23209"/>
    </source>
</evidence>
<dbReference type="PANTHER" id="PTHR47025:SF2">
    <property type="entry name" value="AUTOIMMUNE REGULATOR"/>
    <property type="match status" value="1"/>
</dbReference>
<comment type="caution">
    <text evidence="2">The sequence shown here is derived from an EMBL/GenBank/DDBJ whole genome shotgun (WGS) entry which is preliminary data.</text>
</comment>
<dbReference type="GO" id="GO:0003682">
    <property type="term" value="F:chromatin binding"/>
    <property type="evidence" value="ECO:0007669"/>
    <property type="project" value="TreeGrafter"/>
</dbReference>
<evidence type="ECO:0000313" key="3">
    <source>
        <dbReference type="Proteomes" id="UP001168877"/>
    </source>
</evidence>
<dbReference type="GO" id="GO:0042393">
    <property type="term" value="F:histone binding"/>
    <property type="evidence" value="ECO:0007669"/>
    <property type="project" value="TreeGrafter"/>
</dbReference>
<feature type="domain" description="Increased DNA methylation 1 C-terminal" evidence="1">
    <location>
        <begin position="13"/>
        <end position="55"/>
    </location>
</feature>
<organism evidence="2 3">
    <name type="scientific">Acer saccharum</name>
    <name type="common">Sugar maple</name>
    <dbReference type="NCBI Taxonomy" id="4024"/>
    <lineage>
        <taxon>Eukaryota</taxon>
        <taxon>Viridiplantae</taxon>
        <taxon>Streptophyta</taxon>
        <taxon>Embryophyta</taxon>
        <taxon>Tracheophyta</taxon>
        <taxon>Spermatophyta</taxon>
        <taxon>Magnoliopsida</taxon>
        <taxon>eudicotyledons</taxon>
        <taxon>Gunneridae</taxon>
        <taxon>Pentapetalae</taxon>
        <taxon>rosids</taxon>
        <taxon>malvids</taxon>
        <taxon>Sapindales</taxon>
        <taxon>Sapindaceae</taxon>
        <taxon>Hippocastanoideae</taxon>
        <taxon>Acereae</taxon>
        <taxon>Acer</taxon>
    </lineage>
</organism>
<dbReference type="AlphaFoldDB" id="A0AA39RHW7"/>
<dbReference type="GO" id="GO:0000977">
    <property type="term" value="F:RNA polymerase II transcription regulatory region sequence-specific DNA binding"/>
    <property type="evidence" value="ECO:0007669"/>
    <property type="project" value="TreeGrafter"/>
</dbReference>
<dbReference type="InterPro" id="IPR056511">
    <property type="entry name" value="IDM1_C"/>
</dbReference>
<dbReference type="Proteomes" id="UP001168877">
    <property type="component" value="Unassembled WGS sequence"/>
</dbReference>
<protein>
    <recommendedName>
        <fullName evidence="1">Increased DNA methylation 1 C-terminal domain-containing protein</fullName>
    </recommendedName>
</protein>
<reference evidence="2" key="1">
    <citation type="journal article" date="2022" name="Plant J.">
        <title>Strategies of tolerance reflected in two North American maple genomes.</title>
        <authorList>
            <person name="McEvoy S.L."/>
            <person name="Sezen U.U."/>
            <person name="Trouern-Trend A."/>
            <person name="McMahon S.M."/>
            <person name="Schaberg P.G."/>
            <person name="Yang J."/>
            <person name="Wegrzyn J.L."/>
            <person name="Swenson N.G."/>
        </authorList>
    </citation>
    <scope>NUCLEOTIDE SEQUENCE</scope>
    <source>
        <strain evidence="2">NS2018</strain>
    </source>
</reference>
<dbReference type="EMBL" id="JAUESC010000387">
    <property type="protein sequence ID" value="KAK0574038.1"/>
    <property type="molecule type" value="Genomic_DNA"/>
</dbReference>
<name>A0AA39RHW7_ACESA</name>
<proteinExistence type="predicted"/>
<gene>
    <name evidence="2" type="ORF">LWI29_017383</name>
</gene>
<dbReference type="Pfam" id="PF23209">
    <property type="entry name" value="IDM1_C"/>
    <property type="match status" value="1"/>
</dbReference>
<evidence type="ECO:0000313" key="2">
    <source>
        <dbReference type="EMBL" id="KAK0574038.1"/>
    </source>
</evidence>
<dbReference type="GO" id="GO:0005634">
    <property type="term" value="C:nucleus"/>
    <property type="evidence" value="ECO:0007669"/>
    <property type="project" value="TreeGrafter"/>
</dbReference>